<dbReference type="InterPro" id="IPR002110">
    <property type="entry name" value="Ankyrin_rpt"/>
</dbReference>
<dbReference type="AlphaFoldDB" id="A0A183MEZ7"/>
<dbReference type="STRING" id="48269.A0A183MEZ7"/>
<accession>A0A183MEZ7</accession>
<feature type="region of interest" description="Disordered" evidence="3">
    <location>
        <begin position="508"/>
        <end position="541"/>
    </location>
</feature>
<evidence type="ECO:0000256" key="2">
    <source>
        <dbReference type="ARBA" id="ARBA00023043"/>
    </source>
</evidence>
<dbReference type="SUPFAM" id="SSF48403">
    <property type="entry name" value="Ankyrin repeat"/>
    <property type="match status" value="2"/>
</dbReference>
<sequence length="1180" mass="133396">MATASKTESRLVTEQNIFNYCISGDLKSLKECARSVGQVVHKNSLDGQTCLIVACRNDVAEYLIDFHGADVEQVGVVEFEGEQVEGVPPLWCASAAGHLKLVELLISRGADVNRTTITNSTALRAACFDGHEQVVRYLVEHGANIENPNRHGHTCLMISCYRRHDSIVEYLLSKNARVNRRSAKGNTALHDCTESGNLKCLQLLLNHRAIMRKDEYGQLPIMSGANAAYKKIVDYLATVEIPDSTQTISVSEKAAAYDLLGASLFDRHSLIQDAIAAWYHAINLRQESSTYNNNNNSNNNSGNNKFIPHPVPQCFCMNELMSCVEGQPTMTTTTTTTTSTTSTTNSSNNCWSLISLAAREAIGMAETSRFDEQHYSLTSNWQRHKRSTRIHDILLKSYNSTKFHHHNLIHQSTIQQKSTTKYSQDLYELFQKKYRKLQTDLQNAYQCKFEHLGHSLYRSNSLKDYTIDVHSPPFCSVFLQGSHNSRLGLRRNGSSEYFDQSSPTSSILSQGIYRSSPSPTNSLNFGTSSSSSPPPLSTTGNHSGSCTGGVFVQSVIPVDPILGFEPKCCQIARYRRWLLEPVHQNYQVRSSTTPNHINTSNISHNNTEDFTPSKIINQCPNCKQILVSMNNLSEESLLSNQSTCPICKTSLIVNHSSNSSNENQTVHSTNQYSKVSYPYESNNNDNNHNYYNNNENNLKYVCPVCHFATENHPLIRRLKQCGEEAFGHVCEFQTREDLASLMSNTHVLRLQSLLIRLRILGPDHPDTIYFIRTITDDIVLFDEHPEKNSESSGHLVHHVQNAILYLQIYRGAIYADADNFHQCLSLWRYALELQRTFVEPLCHVSQAAFVSFAELFHFVLTNNCIGLPAKDLDPTLIVDCLELAVDNIERGMDYSFYHWHHRHPWSYTAADKEAINLMRHVSLCLHFIAMILIHYMPNCKALPTIRSIRRQLSNLTQVVEENFNELLQNSTLNLSNIMLNRQELINNNNNNTENESQTDSLSNDMKKRMPIELKQRFFRQVYRLVKLDPRVHRGQSLIHLACSPETSTVGRFVICTFPNVNVLSLLFELGADANCADVDGQRPIGHVLAQRRLKSSEHASLVHTLVKCGAHLDATNRNSLTILYKRFHHVLLESRVQILDHVTLACHAARVANHYGLTASNPLVQAYLPNNLLFFLQMHQ</sequence>
<dbReference type="Pfam" id="PF12796">
    <property type="entry name" value="Ank_2"/>
    <property type="match status" value="2"/>
</dbReference>
<feature type="compositionally biased region" description="Low complexity" evidence="3">
    <location>
        <begin position="520"/>
        <end position="541"/>
    </location>
</feature>
<dbReference type="GO" id="GO:0006511">
    <property type="term" value="P:ubiquitin-dependent protein catabolic process"/>
    <property type="evidence" value="ECO:0007669"/>
    <property type="project" value="TreeGrafter"/>
</dbReference>
<dbReference type="InterPro" id="IPR036770">
    <property type="entry name" value="Ankyrin_rpt-contain_sf"/>
</dbReference>
<name>A0A183MEZ7_9TREM</name>
<dbReference type="PROSITE" id="PS50297">
    <property type="entry name" value="ANK_REP_REGION"/>
    <property type="match status" value="2"/>
</dbReference>
<evidence type="ECO:0000256" key="1">
    <source>
        <dbReference type="ARBA" id="ARBA00022737"/>
    </source>
</evidence>
<gene>
    <name evidence="4" type="ORF">SMRZ_LOCUS14622</name>
</gene>
<dbReference type="PROSITE" id="PS50088">
    <property type="entry name" value="ANK_REPEAT"/>
    <property type="match status" value="3"/>
</dbReference>
<proteinExistence type="predicted"/>
<reference evidence="4 5" key="1">
    <citation type="submission" date="2018-11" db="EMBL/GenBank/DDBJ databases">
        <authorList>
            <consortium name="Pathogen Informatics"/>
        </authorList>
    </citation>
    <scope>NUCLEOTIDE SEQUENCE [LARGE SCALE GENOMIC DNA]</scope>
    <source>
        <strain evidence="4 5">Zambia</strain>
    </source>
</reference>
<evidence type="ECO:0000313" key="5">
    <source>
        <dbReference type="Proteomes" id="UP000277204"/>
    </source>
</evidence>
<dbReference type="Pfam" id="PF00023">
    <property type="entry name" value="Ank"/>
    <property type="match status" value="1"/>
</dbReference>
<dbReference type="SMART" id="SM00248">
    <property type="entry name" value="ANK"/>
    <property type="match status" value="6"/>
</dbReference>
<dbReference type="PANTHER" id="PTHR24173">
    <property type="entry name" value="ANKYRIN REPEAT CONTAINING"/>
    <property type="match status" value="1"/>
</dbReference>
<keyword evidence="1" id="KW-0677">Repeat</keyword>
<dbReference type="Gene3D" id="1.25.40.20">
    <property type="entry name" value="Ankyrin repeat-containing domain"/>
    <property type="match status" value="2"/>
</dbReference>
<evidence type="ECO:0000313" key="4">
    <source>
        <dbReference type="EMBL" id="VDP16267.1"/>
    </source>
</evidence>
<dbReference type="EMBL" id="UZAI01016802">
    <property type="protein sequence ID" value="VDP16267.1"/>
    <property type="molecule type" value="Genomic_DNA"/>
</dbReference>
<dbReference type="PANTHER" id="PTHR24173:SF85">
    <property type="entry name" value="PROTEIN FEM-1 HOMOLOG CG6966"/>
    <property type="match status" value="1"/>
</dbReference>
<dbReference type="Proteomes" id="UP000277204">
    <property type="component" value="Unassembled WGS sequence"/>
</dbReference>
<keyword evidence="5" id="KW-1185">Reference proteome</keyword>
<organism evidence="4 5">
    <name type="scientific">Schistosoma margrebowiei</name>
    <dbReference type="NCBI Taxonomy" id="48269"/>
    <lineage>
        <taxon>Eukaryota</taxon>
        <taxon>Metazoa</taxon>
        <taxon>Spiralia</taxon>
        <taxon>Lophotrochozoa</taxon>
        <taxon>Platyhelminthes</taxon>
        <taxon>Trematoda</taxon>
        <taxon>Digenea</taxon>
        <taxon>Strigeidida</taxon>
        <taxon>Schistosomatoidea</taxon>
        <taxon>Schistosomatidae</taxon>
        <taxon>Schistosoma</taxon>
    </lineage>
</organism>
<dbReference type="GO" id="GO:0000151">
    <property type="term" value="C:ubiquitin ligase complex"/>
    <property type="evidence" value="ECO:0007669"/>
    <property type="project" value="TreeGrafter"/>
</dbReference>
<evidence type="ECO:0000256" key="3">
    <source>
        <dbReference type="SAM" id="MobiDB-lite"/>
    </source>
</evidence>
<protein>
    <submittedName>
        <fullName evidence="4">Uncharacterized protein</fullName>
    </submittedName>
</protein>
<feature type="compositionally biased region" description="Polar residues" evidence="3">
    <location>
        <begin position="508"/>
        <end position="519"/>
    </location>
</feature>
<keyword evidence="2" id="KW-0040">ANK repeat</keyword>